<reference evidence="7 8" key="1">
    <citation type="journal article" date="2013" name="BMC Genomics">
        <title>Reconstruction of the lipid metabolism for the microalga Monoraphidium neglectum from its genome sequence reveals characteristics suitable for biofuel production.</title>
        <authorList>
            <person name="Bogen C."/>
            <person name="Al-Dilaimi A."/>
            <person name="Albersmeier A."/>
            <person name="Wichmann J."/>
            <person name="Grundmann M."/>
            <person name="Rupp O."/>
            <person name="Lauersen K.J."/>
            <person name="Blifernez-Klassen O."/>
            <person name="Kalinowski J."/>
            <person name="Goesmann A."/>
            <person name="Mussgnug J.H."/>
            <person name="Kruse O."/>
        </authorList>
    </citation>
    <scope>NUCLEOTIDE SEQUENCE [LARGE SCALE GENOMIC DNA]</scope>
    <source>
        <strain evidence="7 8">SAG 48.87</strain>
    </source>
</reference>
<dbReference type="KEGG" id="mng:MNEG_6248"/>
<gene>
    <name evidence="7" type="ORF">MNEG_6248</name>
</gene>
<evidence type="ECO:0000256" key="3">
    <source>
        <dbReference type="ARBA" id="ARBA00022833"/>
    </source>
</evidence>
<dbReference type="InterPro" id="IPR002893">
    <property type="entry name" value="Znf_MYND"/>
</dbReference>
<sequence length="365" mass="37317">MLASPEATEEERHAAAHALQLLVCREGKENLECPGAILDTPEPAAAASAARLLAGAGCIGASPALRVLEVLAGDPASQAAAVGALEAEVGRGSRVLETLAWAQGGLPLEAHGKSANQEERCEGGASRGRSGSSDTSRSSAGDSDEPDGSEDAPDPPTRRAAACVAALLAEHSDSAQLCAAPGLLRGLCGLLRPGPNVEELRACGAAAAALEHLVRRGCGAAVGPFLRGERPQLAEAEPRPGDSSARLPLSAPQPALLQGQQQQPPQHQQQQQQQQQLAPVATARACAACGKTEQAGVTRLRQCAGCHATRYCSTECARQHWKAGGHRAECTRLQREQARQAACGAAPCDACPGTQGPAATANGVQ</sequence>
<evidence type="ECO:0000313" key="8">
    <source>
        <dbReference type="Proteomes" id="UP000054498"/>
    </source>
</evidence>
<name>A0A0D2MME1_9CHLO</name>
<dbReference type="RefSeq" id="XP_013900731.1">
    <property type="nucleotide sequence ID" value="XM_014045277.1"/>
</dbReference>
<dbReference type="AlphaFoldDB" id="A0A0D2MME1"/>
<dbReference type="GO" id="GO:0008270">
    <property type="term" value="F:zinc ion binding"/>
    <property type="evidence" value="ECO:0007669"/>
    <property type="project" value="UniProtKB-KW"/>
</dbReference>
<organism evidence="7 8">
    <name type="scientific">Monoraphidium neglectum</name>
    <dbReference type="NCBI Taxonomy" id="145388"/>
    <lineage>
        <taxon>Eukaryota</taxon>
        <taxon>Viridiplantae</taxon>
        <taxon>Chlorophyta</taxon>
        <taxon>core chlorophytes</taxon>
        <taxon>Chlorophyceae</taxon>
        <taxon>CS clade</taxon>
        <taxon>Sphaeropleales</taxon>
        <taxon>Selenastraceae</taxon>
        <taxon>Monoraphidium</taxon>
    </lineage>
</organism>
<evidence type="ECO:0000256" key="1">
    <source>
        <dbReference type="ARBA" id="ARBA00022723"/>
    </source>
</evidence>
<dbReference type="SUPFAM" id="SSF144232">
    <property type="entry name" value="HIT/MYND zinc finger-like"/>
    <property type="match status" value="1"/>
</dbReference>
<evidence type="ECO:0000259" key="6">
    <source>
        <dbReference type="PROSITE" id="PS50865"/>
    </source>
</evidence>
<evidence type="ECO:0000256" key="4">
    <source>
        <dbReference type="PROSITE-ProRule" id="PRU00134"/>
    </source>
</evidence>
<feature type="region of interest" description="Disordered" evidence="5">
    <location>
        <begin position="256"/>
        <end position="276"/>
    </location>
</feature>
<dbReference type="EMBL" id="KK101218">
    <property type="protein sequence ID" value="KIZ01712.1"/>
    <property type="molecule type" value="Genomic_DNA"/>
</dbReference>
<feature type="compositionally biased region" description="Basic and acidic residues" evidence="5">
    <location>
        <begin position="110"/>
        <end position="122"/>
    </location>
</feature>
<dbReference type="PROSITE" id="PS01360">
    <property type="entry name" value="ZF_MYND_1"/>
    <property type="match status" value="1"/>
</dbReference>
<accession>A0A0D2MME1</accession>
<feature type="domain" description="MYND-type" evidence="6">
    <location>
        <begin position="286"/>
        <end position="330"/>
    </location>
</feature>
<keyword evidence="2 4" id="KW-0863">Zinc-finger</keyword>
<feature type="compositionally biased region" description="Low complexity" evidence="5">
    <location>
        <begin position="123"/>
        <end position="141"/>
    </location>
</feature>
<evidence type="ECO:0000313" key="7">
    <source>
        <dbReference type="EMBL" id="KIZ01712.1"/>
    </source>
</evidence>
<keyword evidence="1" id="KW-0479">Metal-binding</keyword>
<dbReference type="Proteomes" id="UP000054498">
    <property type="component" value="Unassembled WGS sequence"/>
</dbReference>
<evidence type="ECO:0000256" key="5">
    <source>
        <dbReference type="SAM" id="MobiDB-lite"/>
    </source>
</evidence>
<keyword evidence="3" id="KW-0862">Zinc</keyword>
<protein>
    <recommendedName>
        <fullName evidence="6">MYND-type domain-containing protein</fullName>
    </recommendedName>
</protein>
<feature type="region of interest" description="Disordered" evidence="5">
    <location>
        <begin position="110"/>
        <end position="158"/>
    </location>
</feature>
<feature type="compositionally biased region" description="Acidic residues" evidence="5">
    <location>
        <begin position="142"/>
        <end position="153"/>
    </location>
</feature>
<feature type="compositionally biased region" description="Basic and acidic residues" evidence="5">
    <location>
        <begin position="230"/>
        <end position="240"/>
    </location>
</feature>
<dbReference type="PROSITE" id="PS50865">
    <property type="entry name" value="ZF_MYND_2"/>
    <property type="match status" value="1"/>
</dbReference>
<evidence type="ECO:0000256" key="2">
    <source>
        <dbReference type="ARBA" id="ARBA00022771"/>
    </source>
</evidence>
<dbReference type="Gene3D" id="6.10.140.2220">
    <property type="match status" value="1"/>
</dbReference>
<keyword evidence="8" id="KW-1185">Reference proteome</keyword>
<dbReference type="GeneID" id="25739124"/>
<dbReference type="Pfam" id="PF01753">
    <property type="entry name" value="zf-MYND"/>
    <property type="match status" value="1"/>
</dbReference>
<feature type="region of interest" description="Disordered" evidence="5">
    <location>
        <begin position="230"/>
        <end position="249"/>
    </location>
</feature>
<proteinExistence type="predicted"/>
<dbReference type="OrthoDB" id="194358at2759"/>